<reference evidence="3" key="1">
    <citation type="submission" date="2012-11" db="EMBL/GenBank/DDBJ databases">
        <authorList>
            <person name="Lucero-Rivera Y.E."/>
            <person name="Tovar-Ramirez D."/>
        </authorList>
    </citation>
    <scope>NUCLEOTIDE SEQUENCE [LARGE SCALE GENOMIC DNA]</scope>
    <source>
        <strain evidence="3">Araruama</strain>
    </source>
</reference>
<feature type="domain" description="CHAT" evidence="1">
    <location>
        <begin position="901"/>
        <end position="1169"/>
    </location>
</feature>
<sequence>MNAADSIQFMGTDPQGIASDITTYSKGSGNAGDVNITAHNILFKNGGRVYASALEDGSGGNIRITAENGIIKLSGVNPHGENSNGFNSCISSESEQTGKAGDITIKSNALFIDNGAYISNNTSDIGESGAINIETDTLEITGKSPDVDQDQFLESQHTFLENLYESKKKEFSGIYSRAESQNFSDNPGGEIHISGGNIFLSKEGTITTSSTGKRDAGNIELTVNSITMDSNSSIASESLAKEEGGAAGEISLNLNNSMTLRNTSHISTDAQSSGGGKINIKVKDTLYLLNSSITTNVKDGSGHGGDINIDIGLSLLNHSQISANAIDGDGGAVFIVAENFIKSTDSRIEATSERGNEGTVKIDAPDIDISKDLAAMPSKFLDASQWMKNSCGQRSSDNISRLIVKGKDAVPTKPDDLHASPAITFQELQLKQPDIADTITKAENFSQKGDFLSAANTLYDAEQKLNLQSTDYLVTMTCLIQTLQSIGFHNKALNLAKKALPIAEKSPSSAEQIMFYNTYGDLLLSLNELPDAINYLKVALKHAKATKNPILMAAIMNNIANVVVVDGDVETGIQIYDNALALLRQSNKNGLKAKIYLNLAFVISMLGTYEEAIVAFHDALSFIQTLSDNHEKAFAYISLSKTGLMIDQFFPDKKSQSKICFALLESAQAIGEQLNDLKILSMASGNAAKLLEKSGQYQKALKKTRYAIFTADLKKYNELAYKWYWQAGRLFKKMGKETQAIHSYKRSISILSTIREELFNGIRLKTDIFEIDVKPVYLGLAEIYLDQADRESNPKLREQKILMARDVMERLKNEELSDYFEDECVASKQKIKSNTLNRTPEGVALLYPIALPDRLTILITLPDTIKHYNVDIRYQELNNIVRSYRKYIQVRSSNQFLGGSQKIYQLLIRPVEKDLIAANIHTLLVAPDGVLRLVPFSSLHDKKKFLIEKYAIVTIPSINMTDTTLSNYNKEETETLVVGLSDAVQDFSALPSINEELRDIKKIMNGKTMYKNSDYTIANVQNEFKTNDYNIVHFATHGVFGGTGKNSFLLTYEGQLDMNKLEDLMSLGKYRSHKVDMLTLSACQTALGNERAALGLAGVAVKAGVRSAVATLWYVDDQATSLAIRELYRQLKKENMTKAKALQNAQKKLLSMHRYWHPIYWAPFLLIGRWI</sequence>
<dbReference type="Gene3D" id="1.25.40.10">
    <property type="entry name" value="Tetratricopeptide repeat domain"/>
    <property type="match status" value="2"/>
</dbReference>
<dbReference type="AlphaFoldDB" id="A0A1V1PET1"/>
<dbReference type="InterPro" id="IPR012334">
    <property type="entry name" value="Pectin_lyas_fold"/>
</dbReference>
<dbReference type="SUPFAM" id="SSF48452">
    <property type="entry name" value="TPR-like"/>
    <property type="match status" value="2"/>
</dbReference>
<gene>
    <name evidence="2" type="ORF">OMM_06969</name>
</gene>
<evidence type="ECO:0000313" key="2">
    <source>
        <dbReference type="EMBL" id="ETR73381.1"/>
    </source>
</evidence>
<dbReference type="InterPro" id="IPR011050">
    <property type="entry name" value="Pectin_lyase_fold/virulence"/>
</dbReference>
<accession>A0A1V1PET1</accession>
<dbReference type="SMART" id="SM00028">
    <property type="entry name" value="TPR"/>
    <property type="match status" value="4"/>
</dbReference>
<dbReference type="InterPro" id="IPR019734">
    <property type="entry name" value="TPR_rpt"/>
</dbReference>
<protein>
    <submittedName>
        <fullName evidence="2">TPR domain-containing protein</fullName>
    </submittedName>
</protein>
<dbReference type="Proteomes" id="UP000189670">
    <property type="component" value="Unassembled WGS sequence"/>
</dbReference>
<evidence type="ECO:0000259" key="1">
    <source>
        <dbReference type="Pfam" id="PF12770"/>
    </source>
</evidence>
<comment type="caution">
    <text evidence="2">The sequence shown here is derived from an EMBL/GenBank/DDBJ whole genome shotgun (WGS) entry which is preliminary data.</text>
</comment>
<dbReference type="EMBL" id="ATBP01000065">
    <property type="protein sequence ID" value="ETR73381.1"/>
    <property type="molecule type" value="Genomic_DNA"/>
</dbReference>
<dbReference type="SUPFAM" id="SSF51126">
    <property type="entry name" value="Pectin lyase-like"/>
    <property type="match status" value="1"/>
</dbReference>
<dbReference type="PANTHER" id="PTHR10098">
    <property type="entry name" value="RAPSYN-RELATED"/>
    <property type="match status" value="1"/>
</dbReference>
<name>A0A1V1PET1_9BACT</name>
<dbReference type="Pfam" id="PF12770">
    <property type="entry name" value="CHAT"/>
    <property type="match status" value="1"/>
</dbReference>
<dbReference type="InterPro" id="IPR011990">
    <property type="entry name" value="TPR-like_helical_dom_sf"/>
</dbReference>
<organism evidence="2 3">
    <name type="scientific">Candidatus Magnetoglobus multicellularis str. Araruama</name>
    <dbReference type="NCBI Taxonomy" id="890399"/>
    <lineage>
        <taxon>Bacteria</taxon>
        <taxon>Pseudomonadati</taxon>
        <taxon>Thermodesulfobacteriota</taxon>
        <taxon>Desulfobacteria</taxon>
        <taxon>Desulfobacterales</taxon>
        <taxon>Desulfobacteraceae</taxon>
        <taxon>Candidatus Magnetoglobus</taxon>
    </lineage>
</organism>
<evidence type="ECO:0000313" key="3">
    <source>
        <dbReference type="Proteomes" id="UP000189670"/>
    </source>
</evidence>
<dbReference type="PANTHER" id="PTHR10098:SF112">
    <property type="entry name" value="SLR0380 PROTEIN"/>
    <property type="match status" value="1"/>
</dbReference>
<dbReference type="InterPro" id="IPR024983">
    <property type="entry name" value="CHAT_dom"/>
</dbReference>
<dbReference type="Gene3D" id="2.160.20.10">
    <property type="entry name" value="Single-stranded right-handed beta-helix, Pectin lyase-like"/>
    <property type="match status" value="2"/>
</dbReference>
<proteinExistence type="predicted"/>